<dbReference type="SUPFAM" id="SSF47336">
    <property type="entry name" value="ACP-like"/>
    <property type="match status" value="1"/>
</dbReference>
<sequence>MTEDLESVLLALWRETLSHDDLDADSNFFVHGGHSLLGLVMLERVQELTGADLPLADLFECPTPARLGERVRAATADDPAPAPDSPC</sequence>
<protein>
    <recommendedName>
        <fullName evidence="3">Carrier domain-containing protein</fullName>
    </recommendedName>
</protein>
<keyword evidence="2" id="KW-0597">Phosphoprotein</keyword>
<keyword evidence="5" id="KW-1185">Reference proteome</keyword>
<proteinExistence type="predicted"/>
<dbReference type="AlphaFoldDB" id="A0A840NDW0"/>
<dbReference type="EMBL" id="JACHIV010000001">
    <property type="protein sequence ID" value="MBB5070536.1"/>
    <property type="molecule type" value="Genomic_DNA"/>
</dbReference>
<dbReference type="GO" id="GO:0031177">
    <property type="term" value="F:phosphopantetheine binding"/>
    <property type="evidence" value="ECO:0007669"/>
    <property type="project" value="InterPro"/>
</dbReference>
<dbReference type="GO" id="GO:0043041">
    <property type="term" value="P:amino acid activation for nonribosomal peptide biosynthetic process"/>
    <property type="evidence" value="ECO:0007669"/>
    <property type="project" value="TreeGrafter"/>
</dbReference>
<gene>
    <name evidence="4" type="ORF">BJ969_003624</name>
</gene>
<name>A0A840NDW0_9PSEU</name>
<dbReference type="Pfam" id="PF00550">
    <property type="entry name" value="PP-binding"/>
    <property type="match status" value="1"/>
</dbReference>
<dbReference type="InterPro" id="IPR020806">
    <property type="entry name" value="PKS_PP-bd"/>
</dbReference>
<dbReference type="PANTHER" id="PTHR45527">
    <property type="entry name" value="NONRIBOSOMAL PEPTIDE SYNTHETASE"/>
    <property type="match status" value="1"/>
</dbReference>
<keyword evidence="1" id="KW-0596">Phosphopantetheine</keyword>
<reference evidence="4 5" key="1">
    <citation type="submission" date="2020-08" db="EMBL/GenBank/DDBJ databases">
        <title>Sequencing the genomes of 1000 actinobacteria strains.</title>
        <authorList>
            <person name="Klenk H.-P."/>
        </authorList>
    </citation>
    <scope>NUCLEOTIDE SEQUENCE [LARGE SCALE GENOMIC DNA]</scope>
    <source>
        <strain evidence="4 5">DSM 45582</strain>
    </source>
</reference>
<dbReference type="Proteomes" id="UP000580474">
    <property type="component" value="Unassembled WGS sequence"/>
</dbReference>
<dbReference type="GO" id="GO:0005737">
    <property type="term" value="C:cytoplasm"/>
    <property type="evidence" value="ECO:0007669"/>
    <property type="project" value="TreeGrafter"/>
</dbReference>
<dbReference type="PROSITE" id="PS50075">
    <property type="entry name" value="CARRIER"/>
    <property type="match status" value="1"/>
</dbReference>
<dbReference type="SMART" id="SM00823">
    <property type="entry name" value="PKS_PP"/>
    <property type="match status" value="1"/>
</dbReference>
<comment type="caution">
    <text evidence="4">The sequence shown here is derived from an EMBL/GenBank/DDBJ whole genome shotgun (WGS) entry which is preliminary data.</text>
</comment>
<dbReference type="RefSeq" id="WP_184480174.1">
    <property type="nucleotide sequence ID" value="NZ_JACHIV010000001.1"/>
</dbReference>
<dbReference type="GO" id="GO:0044550">
    <property type="term" value="P:secondary metabolite biosynthetic process"/>
    <property type="evidence" value="ECO:0007669"/>
    <property type="project" value="TreeGrafter"/>
</dbReference>
<evidence type="ECO:0000313" key="5">
    <source>
        <dbReference type="Proteomes" id="UP000580474"/>
    </source>
</evidence>
<dbReference type="InterPro" id="IPR009081">
    <property type="entry name" value="PP-bd_ACP"/>
</dbReference>
<evidence type="ECO:0000259" key="3">
    <source>
        <dbReference type="PROSITE" id="PS50075"/>
    </source>
</evidence>
<evidence type="ECO:0000256" key="1">
    <source>
        <dbReference type="ARBA" id="ARBA00022450"/>
    </source>
</evidence>
<dbReference type="InterPro" id="IPR036736">
    <property type="entry name" value="ACP-like_sf"/>
</dbReference>
<organism evidence="4 5">
    <name type="scientific">Saccharopolyspora gloriosae</name>
    <dbReference type="NCBI Taxonomy" id="455344"/>
    <lineage>
        <taxon>Bacteria</taxon>
        <taxon>Bacillati</taxon>
        <taxon>Actinomycetota</taxon>
        <taxon>Actinomycetes</taxon>
        <taxon>Pseudonocardiales</taxon>
        <taxon>Pseudonocardiaceae</taxon>
        <taxon>Saccharopolyspora</taxon>
    </lineage>
</organism>
<accession>A0A840NDW0</accession>
<feature type="domain" description="Carrier" evidence="3">
    <location>
        <begin position="1"/>
        <end position="75"/>
    </location>
</feature>
<dbReference type="PANTHER" id="PTHR45527:SF1">
    <property type="entry name" value="FATTY ACID SYNTHASE"/>
    <property type="match status" value="1"/>
</dbReference>
<evidence type="ECO:0000256" key="2">
    <source>
        <dbReference type="ARBA" id="ARBA00022553"/>
    </source>
</evidence>
<evidence type="ECO:0000313" key="4">
    <source>
        <dbReference type="EMBL" id="MBB5070536.1"/>
    </source>
</evidence>
<dbReference type="Gene3D" id="1.10.1200.10">
    <property type="entry name" value="ACP-like"/>
    <property type="match status" value="1"/>
</dbReference>